<keyword evidence="2" id="KW-0378">Hydrolase</keyword>
<accession>A0ABV9SWG1</accession>
<protein>
    <submittedName>
        <fullName evidence="4">Sulfatase</fullName>
    </submittedName>
</protein>
<reference evidence="5" key="1">
    <citation type="journal article" date="2019" name="Int. J. Syst. Evol. Microbiol.">
        <title>The Global Catalogue of Microorganisms (GCM) 10K type strain sequencing project: providing services to taxonomists for standard genome sequencing and annotation.</title>
        <authorList>
            <consortium name="The Broad Institute Genomics Platform"/>
            <consortium name="The Broad Institute Genome Sequencing Center for Infectious Disease"/>
            <person name="Wu L."/>
            <person name="Ma J."/>
        </authorList>
    </citation>
    <scope>NUCLEOTIDE SEQUENCE [LARGE SCALE GENOMIC DNA]</scope>
    <source>
        <strain evidence="5">CGMCC 4.7466</strain>
    </source>
</reference>
<evidence type="ECO:0000313" key="5">
    <source>
        <dbReference type="Proteomes" id="UP001595818"/>
    </source>
</evidence>
<gene>
    <name evidence="4" type="ORF">ACFPFU_03390</name>
</gene>
<dbReference type="RefSeq" id="WP_377061520.1">
    <property type="nucleotide sequence ID" value="NZ_JBHSJJ010000002.1"/>
</dbReference>
<dbReference type="InterPro" id="IPR000917">
    <property type="entry name" value="Sulfatase_N"/>
</dbReference>
<keyword evidence="5" id="KW-1185">Reference proteome</keyword>
<name>A0ABV9SWG1_9BACT</name>
<feature type="domain" description="Sulfatase N-terminal" evidence="3">
    <location>
        <begin position="49"/>
        <end position="326"/>
    </location>
</feature>
<dbReference type="EMBL" id="JBHSJJ010000002">
    <property type="protein sequence ID" value="MFC4870716.1"/>
    <property type="molecule type" value="Genomic_DNA"/>
</dbReference>
<dbReference type="Proteomes" id="UP001595818">
    <property type="component" value="Unassembled WGS sequence"/>
</dbReference>
<dbReference type="InterPro" id="IPR050738">
    <property type="entry name" value="Sulfatase"/>
</dbReference>
<dbReference type="PANTHER" id="PTHR42693">
    <property type="entry name" value="ARYLSULFATASE FAMILY MEMBER"/>
    <property type="match status" value="1"/>
</dbReference>
<evidence type="ECO:0000313" key="4">
    <source>
        <dbReference type="EMBL" id="MFC4870716.1"/>
    </source>
</evidence>
<proteinExistence type="inferred from homology"/>
<organism evidence="4 5">
    <name type="scientific">Negadavirga shengliensis</name>
    <dbReference type="NCBI Taxonomy" id="1389218"/>
    <lineage>
        <taxon>Bacteria</taxon>
        <taxon>Pseudomonadati</taxon>
        <taxon>Bacteroidota</taxon>
        <taxon>Cytophagia</taxon>
        <taxon>Cytophagales</taxon>
        <taxon>Cyclobacteriaceae</taxon>
        <taxon>Negadavirga</taxon>
    </lineage>
</organism>
<comment type="similarity">
    <text evidence="1">Belongs to the sulfatase family.</text>
</comment>
<evidence type="ECO:0000259" key="3">
    <source>
        <dbReference type="Pfam" id="PF00884"/>
    </source>
</evidence>
<evidence type="ECO:0000256" key="1">
    <source>
        <dbReference type="ARBA" id="ARBA00008779"/>
    </source>
</evidence>
<dbReference type="Gene3D" id="3.40.720.10">
    <property type="entry name" value="Alkaline Phosphatase, subunit A"/>
    <property type="match status" value="1"/>
</dbReference>
<dbReference type="InterPro" id="IPR017850">
    <property type="entry name" value="Alkaline_phosphatase_core_sf"/>
</dbReference>
<comment type="caution">
    <text evidence="4">The sequence shown here is derived from an EMBL/GenBank/DDBJ whole genome shotgun (WGS) entry which is preliminary data.</text>
</comment>
<dbReference type="Pfam" id="PF00884">
    <property type="entry name" value="Sulfatase"/>
    <property type="match status" value="1"/>
</dbReference>
<dbReference type="PANTHER" id="PTHR42693:SF53">
    <property type="entry name" value="ENDO-4-O-SULFATASE"/>
    <property type="match status" value="1"/>
</dbReference>
<dbReference type="SUPFAM" id="SSF53649">
    <property type="entry name" value="Alkaline phosphatase-like"/>
    <property type="match status" value="1"/>
</dbReference>
<evidence type="ECO:0000256" key="2">
    <source>
        <dbReference type="ARBA" id="ARBA00022801"/>
    </source>
</evidence>
<sequence length="638" mass="73247">MKLKKVHGLSIKVLLYLLTFTFTGFQQTYPQANIAGTAWESESKNAKKPNMVFLISEDNSKHHMDLFDPNGVPTPHIRTMAEEGLTFIHAFSNSPVCSVARSTLITGTLATRTAMHLHRKIEIAPMPDGLEMFPAYLRKAGYHTTNNAKKDYNAVEGEGVWDESSSRATWKNRKAVDQPFFHKETFMESHESRLHFDRDLMREYQPADEPDSVWLPPYYPDTPTFRFTVAYHRDKIREIDEWVGNVLKELEKDGLLEDTFVFYFGDHGGVLPGSKGYLYETGLHVPLVVRVPENWQHLVQVPQGTEVKGFVSFVDFAPTVLNLAGIPVPDQMDGMPFLGQGIDVRELESRDEAVGYADRFDEKYEMVRSIRKGKWKYIRSFQPFYPDALHNNYRYKMLAFAEWRDMFYDHGLDESQQRFFQSKPVEMLFDLEKDPYELNNLAPVASHQQDLSKMRGMINQKLLESHDLGFLPESVLVTEAIGNPVLFGNRFHHQLDKLITINTWACMPFQEAFEKLSQILESGNSLEIYWALTVASTFGEEAKPLTAKISPLQSAPDNMVKLRAIEFMGIIEQASPYDRLVDLINTAENPVEVLLALNTLVYFRDHSSYEFVLAPDLINPETTNDEVLRRLAYLKGEW</sequence>
<dbReference type="CDD" id="cd16027">
    <property type="entry name" value="SGSH"/>
    <property type="match status" value="1"/>
</dbReference>